<protein>
    <submittedName>
        <fullName evidence="2">Uncharacterized protein</fullName>
    </submittedName>
</protein>
<keyword evidence="1" id="KW-0812">Transmembrane</keyword>
<feature type="transmembrane region" description="Helical" evidence="1">
    <location>
        <begin position="42"/>
        <end position="66"/>
    </location>
</feature>
<gene>
    <name evidence="2" type="ORF">ACTIVE_7235</name>
</gene>
<dbReference type="AlphaFoldDB" id="A0A7D3ZRB0"/>
<evidence type="ECO:0000313" key="3">
    <source>
        <dbReference type="Proteomes" id="UP000501240"/>
    </source>
</evidence>
<organism evidence="2 3">
    <name type="scientific">Actinomadura verrucosospora</name>
    <dbReference type="NCBI Taxonomy" id="46165"/>
    <lineage>
        <taxon>Bacteria</taxon>
        <taxon>Bacillati</taxon>
        <taxon>Actinomycetota</taxon>
        <taxon>Actinomycetes</taxon>
        <taxon>Streptosporangiales</taxon>
        <taxon>Thermomonosporaceae</taxon>
        <taxon>Actinomadura</taxon>
    </lineage>
</organism>
<dbReference type="EMBL" id="CP053892">
    <property type="protein sequence ID" value="QKG25583.1"/>
    <property type="molecule type" value="Genomic_DNA"/>
</dbReference>
<evidence type="ECO:0000256" key="1">
    <source>
        <dbReference type="SAM" id="Phobius"/>
    </source>
</evidence>
<keyword evidence="1" id="KW-0472">Membrane</keyword>
<proteinExistence type="predicted"/>
<name>A0A7D3ZRB0_ACTVE</name>
<sequence>MQPLTNTVKALLITVAVLAGSTVGLLAGMLHHMDGGSVPDAIVFGCKTFFGTEAFMLGLFGFWYGIQKRDT</sequence>
<reference evidence="2 3" key="1">
    <citation type="submission" date="2020-05" db="EMBL/GenBank/DDBJ databases">
        <title>Actinomadura verrucosospora NRRL-B18236 (PFL_A860) Genome sequencing and assembly.</title>
        <authorList>
            <person name="Samborskyy M."/>
        </authorList>
    </citation>
    <scope>NUCLEOTIDE SEQUENCE [LARGE SCALE GENOMIC DNA]</scope>
    <source>
        <strain evidence="2 3">NRRL:B18236</strain>
    </source>
</reference>
<keyword evidence="3" id="KW-1185">Reference proteome</keyword>
<feature type="transmembrane region" description="Helical" evidence="1">
    <location>
        <begin position="12"/>
        <end position="30"/>
    </location>
</feature>
<accession>A0A7D3ZRB0</accession>
<dbReference type="Proteomes" id="UP000501240">
    <property type="component" value="Chromosome"/>
</dbReference>
<evidence type="ECO:0000313" key="2">
    <source>
        <dbReference type="EMBL" id="QKG25583.1"/>
    </source>
</evidence>
<keyword evidence="1" id="KW-1133">Transmembrane helix</keyword>